<sequence>MTSLRNDLPSCCKAGKGGETLHNITMRWAADDCQSYQMKCSILVSGRGRRTEKKQGERNN</sequence>
<proteinExistence type="predicted"/>
<reference evidence="1 2" key="1">
    <citation type="journal article" date="2020" name="Nat. Food">
        <title>A phased Vanilla planifolia genome enables genetic improvement of flavour and production.</title>
        <authorList>
            <person name="Hasing T."/>
            <person name="Tang H."/>
            <person name="Brym M."/>
            <person name="Khazi F."/>
            <person name="Huang T."/>
            <person name="Chambers A.H."/>
        </authorList>
    </citation>
    <scope>NUCLEOTIDE SEQUENCE [LARGE SCALE GENOMIC DNA]</scope>
    <source>
        <tissue evidence="1">Leaf</tissue>
    </source>
</reference>
<dbReference type="Proteomes" id="UP000636800">
    <property type="component" value="Unassembled WGS sequence"/>
</dbReference>
<accession>A0A835QC41</accession>
<dbReference type="EMBL" id="JADCNL010000008">
    <property type="protein sequence ID" value="KAG0470391.1"/>
    <property type="molecule type" value="Genomic_DNA"/>
</dbReference>
<gene>
    <name evidence="1" type="ORF">HPP92_017091</name>
</gene>
<keyword evidence="2" id="KW-1185">Reference proteome</keyword>
<evidence type="ECO:0000313" key="2">
    <source>
        <dbReference type="Proteomes" id="UP000636800"/>
    </source>
</evidence>
<protein>
    <submittedName>
        <fullName evidence="1">Uncharacterized protein</fullName>
    </submittedName>
</protein>
<dbReference type="AlphaFoldDB" id="A0A835QC41"/>
<name>A0A835QC41_VANPL</name>
<organism evidence="1 2">
    <name type="scientific">Vanilla planifolia</name>
    <name type="common">Vanilla</name>
    <dbReference type="NCBI Taxonomy" id="51239"/>
    <lineage>
        <taxon>Eukaryota</taxon>
        <taxon>Viridiplantae</taxon>
        <taxon>Streptophyta</taxon>
        <taxon>Embryophyta</taxon>
        <taxon>Tracheophyta</taxon>
        <taxon>Spermatophyta</taxon>
        <taxon>Magnoliopsida</taxon>
        <taxon>Liliopsida</taxon>
        <taxon>Asparagales</taxon>
        <taxon>Orchidaceae</taxon>
        <taxon>Vanilloideae</taxon>
        <taxon>Vanilleae</taxon>
        <taxon>Vanilla</taxon>
    </lineage>
</organism>
<comment type="caution">
    <text evidence="1">The sequence shown here is derived from an EMBL/GenBank/DDBJ whole genome shotgun (WGS) entry which is preliminary data.</text>
</comment>
<evidence type="ECO:0000313" key="1">
    <source>
        <dbReference type="EMBL" id="KAG0470391.1"/>
    </source>
</evidence>